<proteinExistence type="predicted"/>
<name>A0A9N9NDB0_9GLOM</name>
<dbReference type="OrthoDB" id="10565667at2759"/>
<feature type="compositionally biased region" description="Acidic residues" evidence="1">
    <location>
        <begin position="9"/>
        <end position="18"/>
    </location>
</feature>
<dbReference type="AlphaFoldDB" id="A0A9N9NDB0"/>
<comment type="caution">
    <text evidence="2">The sequence shown here is derived from an EMBL/GenBank/DDBJ whole genome shotgun (WGS) entry which is preliminary data.</text>
</comment>
<dbReference type="EMBL" id="CAJVPY010010943">
    <property type="protein sequence ID" value="CAG8723075.1"/>
    <property type="molecule type" value="Genomic_DNA"/>
</dbReference>
<gene>
    <name evidence="2" type="ORF">DERYTH_LOCUS14476</name>
</gene>
<protein>
    <submittedName>
        <fullName evidence="2">14184_t:CDS:1</fullName>
    </submittedName>
</protein>
<evidence type="ECO:0000313" key="3">
    <source>
        <dbReference type="Proteomes" id="UP000789405"/>
    </source>
</evidence>
<organism evidence="2 3">
    <name type="scientific">Dentiscutata erythropus</name>
    <dbReference type="NCBI Taxonomy" id="1348616"/>
    <lineage>
        <taxon>Eukaryota</taxon>
        <taxon>Fungi</taxon>
        <taxon>Fungi incertae sedis</taxon>
        <taxon>Mucoromycota</taxon>
        <taxon>Glomeromycotina</taxon>
        <taxon>Glomeromycetes</taxon>
        <taxon>Diversisporales</taxon>
        <taxon>Gigasporaceae</taxon>
        <taxon>Dentiscutata</taxon>
    </lineage>
</organism>
<feature type="region of interest" description="Disordered" evidence="1">
    <location>
        <begin position="1"/>
        <end position="27"/>
    </location>
</feature>
<evidence type="ECO:0000256" key="1">
    <source>
        <dbReference type="SAM" id="MobiDB-lite"/>
    </source>
</evidence>
<feature type="non-terminal residue" evidence="2">
    <location>
        <position position="1"/>
    </location>
</feature>
<dbReference type="Proteomes" id="UP000789405">
    <property type="component" value="Unassembled WGS sequence"/>
</dbReference>
<evidence type="ECO:0000313" key="2">
    <source>
        <dbReference type="EMBL" id="CAG8723075.1"/>
    </source>
</evidence>
<keyword evidence="3" id="KW-1185">Reference proteome</keyword>
<reference evidence="2" key="1">
    <citation type="submission" date="2021-06" db="EMBL/GenBank/DDBJ databases">
        <authorList>
            <person name="Kallberg Y."/>
            <person name="Tangrot J."/>
            <person name="Rosling A."/>
        </authorList>
    </citation>
    <scope>NUCLEOTIDE SEQUENCE</scope>
    <source>
        <strain evidence="2">MA453B</strain>
    </source>
</reference>
<sequence length="194" mass="22119">MHVSQLMEDYGDNSDPEPDYWTPEKNDFPNNALSRSQSMLSENHNIPSNSMTELTTTTSLNVHLSPSPDTLSLNDFDLKRIIFLFMSRSRSNTINEDSHIISSLVPFRRGNNDNSCCQRADEIRSHFARDKSLSRRHSITNNRAARMSKNGLLRQITPNNVPMEMSCSIRSRPSSPFIMRHSRTTSMQTKTVIG</sequence>
<accession>A0A9N9NDB0</accession>